<keyword evidence="5" id="KW-0539">Nucleus</keyword>
<gene>
    <name evidence="7" type="ORF">HPP92_013607</name>
</gene>
<dbReference type="InterPro" id="IPR050655">
    <property type="entry name" value="Plant_B3_domain"/>
</dbReference>
<evidence type="ECO:0000256" key="5">
    <source>
        <dbReference type="ARBA" id="ARBA00023242"/>
    </source>
</evidence>
<name>A0A835QVW4_VANPL</name>
<keyword evidence="2" id="KW-0805">Transcription regulation</keyword>
<evidence type="ECO:0000313" key="8">
    <source>
        <dbReference type="Proteomes" id="UP000639772"/>
    </source>
</evidence>
<evidence type="ECO:0000313" key="7">
    <source>
        <dbReference type="EMBL" id="KAG0478888.1"/>
    </source>
</evidence>
<feature type="domain" description="TF-B3" evidence="6">
    <location>
        <begin position="8"/>
        <end position="100"/>
    </location>
</feature>
<feature type="domain" description="TF-B3" evidence="6">
    <location>
        <begin position="167"/>
        <end position="261"/>
    </location>
</feature>
<comment type="caution">
    <text evidence="7">The sequence shown here is derived from an EMBL/GenBank/DDBJ whole genome shotgun (WGS) entry which is preliminary data.</text>
</comment>
<comment type="subcellular location">
    <subcellularLocation>
        <location evidence="1">Nucleus</location>
    </subcellularLocation>
</comment>
<dbReference type="Pfam" id="PF02362">
    <property type="entry name" value="B3"/>
    <property type="match status" value="3"/>
</dbReference>
<sequence length="390" mass="44803">MEKPVWERASFFKVMFGNFQTSLRIPPSFVKHLPGECVKFILRCRGGRQWPVKIERVGKGLFFGEGWECFVSDLSITMGEFLLFAYDGNLGFEVKIYGITGCEKEDTTHFVKMEEGICTEEQVVETRIIRSSKHWRKVVNGRVILEGSKVFNNERALESARSFKSSHPFFIATYRNSRQEYMTIPMSIKRECKLGEMETIILQDPKGRPWPARIAHWKGRVALAGGWTKFRDGNYLSEGDVCVFEFLAEDNSMHVHIFRVDGNPESEIRKTVTNMKWNVEAPGRFKAFARFASVCKISRKYNMNIPAYVMKGYDAMHLTKTNLCDPSGRSWSVQVRQRLDGRMVLGRGWSEFWKANHIKEGDVCVFDLAKGIEAMSVQIRRVGQQAISAV</sequence>
<keyword evidence="3" id="KW-0238">DNA-binding</keyword>
<dbReference type="GO" id="GO:0003677">
    <property type="term" value="F:DNA binding"/>
    <property type="evidence" value="ECO:0007669"/>
    <property type="project" value="UniProtKB-KW"/>
</dbReference>
<dbReference type="EMBL" id="JADCNM010000006">
    <property type="protein sequence ID" value="KAG0478888.1"/>
    <property type="molecule type" value="Genomic_DNA"/>
</dbReference>
<dbReference type="SUPFAM" id="SSF101936">
    <property type="entry name" value="DNA-binding pseudobarrel domain"/>
    <property type="match status" value="3"/>
</dbReference>
<protein>
    <recommendedName>
        <fullName evidence="6">TF-B3 domain-containing protein</fullName>
    </recommendedName>
</protein>
<dbReference type="Gene3D" id="2.40.330.10">
    <property type="entry name" value="DNA-binding pseudobarrel domain"/>
    <property type="match status" value="3"/>
</dbReference>
<dbReference type="CDD" id="cd10017">
    <property type="entry name" value="B3_DNA"/>
    <property type="match status" value="3"/>
</dbReference>
<dbReference type="Proteomes" id="UP000639772">
    <property type="component" value="Chromosome 6"/>
</dbReference>
<dbReference type="PANTHER" id="PTHR31920">
    <property type="entry name" value="B3 DOMAIN-CONTAINING"/>
    <property type="match status" value="1"/>
</dbReference>
<evidence type="ECO:0000256" key="4">
    <source>
        <dbReference type="ARBA" id="ARBA00023163"/>
    </source>
</evidence>
<reference evidence="7 8" key="1">
    <citation type="journal article" date="2020" name="Nat. Food">
        <title>A phased Vanilla planifolia genome enables genetic improvement of flavour and production.</title>
        <authorList>
            <person name="Hasing T."/>
            <person name="Tang H."/>
            <person name="Brym M."/>
            <person name="Khazi F."/>
            <person name="Huang T."/>
            <person name="Chambers A.H."/>
        </authorList>
    </citation>
    <scope>NUCLEOTIDE SEQUENCE [LARGE SCALE GENOMIC DNA]</scope>
    <source>
        <tissue evidence="7">Leaf</tissue>
    </source>
</reference>
<dbReference type="AlphaFoldDB" id="A0A835QVW4"/>
<dbReference type="SMART" id="SM01019">
    <property type="entry name" value="B3"/>
    <property type="match status" value="3"/>
</dbReference>
<keyword evidence="4" id="KW-0804">Transcription</keyword>
<dbReference type="InterPro" id="IPR015300">
    <property type="entry name" value="DNA-bd_pseudobarrel_sf"/>
</dbReference>
<dbReference type="OrthoDB" id="1666376at2759"/>
<dbReference type="GO" id="GO:0005634">
    <property type="term" value="C:nucleus"/>
    <property type="evidence" value="ECO:0007669"/>
    <property type="project" value="UniProtKB-SubCell"/>
</dbReference>
<evidence type="ECO:0000256" key="1">
    <source>
        <dbReference type="ARBA" id="ARBA00004123"/>
    </source>
</evidence>
<evidence type="ECO:0000259" key="6">
    <source>
        <dbReference type="PROSITE" id="PS50863"/>
    </source>
</evidence>
<dbReference type="PROSITE" id="PS50863">
    <property type="entry name" value="B3"/>
    <property type="match status" value="3"/>
</dbReference>
<organism evidence="7 8">
    <name type="scientific">Vanilla planifolia</name>
    <name type="common">Vanilla</name>
    <dbReference type="NCBI Taxonomy" id="51239"/>
    <lineage>
        <taxon>Eukaryota</taxon>
        <taxon>Viridiplantae</taxon>
        <taxon>Streptophyta</taxon>
        <taxon>Embryophyta</taxon>
        <taxon>Tracheophyta</taxon>
        <taxon>Spermatophyta</taxon>
        <taxon>Magnoliopsida</taxon>
        <taxon>Liliopsida</taxon>
        <taxon>Asparagales</taxon>
        <taxon>Orchidaceae</taxon>
        <taxon>Vanilloideae</taxon>
        <taxon>Vanilleae</taxon>
        <taxon>Vanilla</taxon>
    </lineage>
</organism>
<proteinExistence type="predicted"/>
<evidence type="ECO:0000256" key="2">
    <source>
        <dbReference type="ARBA" id="ARBA00023015"/>
    </source>
</evidence>
<evidence type="ECO:0000256" key="3">
    <source>
        <dbReference type="ARBA" id="ARBA00023125"/>
    </source>
</evidence>
<feature type="domain" description="TF-B3" evidence="6">
    <location>
        <begin position="288"/>
        <end position="383"/>
    </location>
</feature>
<dbReference type="InterPro" id="IPR003340">
    <property type="entry name" value="B3_DNA-bd"/>
</dbReference>
<accession>A0A835QVW4</accession>
<dbReference type="PANTHER" id="PTHR31920:SF135">
    <property type="entry name" value="B3 DOMAIN-CONTAINING PROTEIN OS03G0621600-RELATED"/>
    <property type="match status" value="1"/>
</dbReference>